<comment type="function">
    <text evidence="6">Catalyzes the formation of acetyl phosphate from acetate and ATP. Can also catalyze the reverse reaction.</text>
</comment>
<dbReference type="GO" id="GO:0006085">
    <property type="term" value="P:acetyl-CoA biosynthetic process"/>
    <property type="evidence" value="ECO:0007669"/>
    <property type="project" value="UniProtKB-UniRule"/>
</dbReference>
<evidence type="ECO:0000313" key="9">
    <source>
        <dbReference type="Proteomes" id="UP000824087"/>
    </source>
</evidence>
<comment type="pathway">
    <text evidence="6">Metabolic intermediate biosynthesis; acetyl-CoA biosynthesis; acetyl-CoA from acetate: step 1/2.</text>
</comment>
<feature type="binding site" evidence="6">
    <location>
        <begin position="278"/>
        <end position="280"/>
    </location>
    <ligand>
        <name>ATP</name>
        <dbReference type="ChEBI" id="CHEBI:30616"/>
    </ligand>
</feature>
<proteinExistence type="inferred from homology"/>
<comment type="similarity">
    <text evidence="1 6 7">Belongs to the acetokinase family.</text>
</comment>
<reference evidence="8" key="1">
    <citation type="submission" date="2020-10" db="EMBL/GenBank/DDBJ databases">
        <authorList>
            <person name="Gilroy R."/>
        </authorList>
    </citation>
    <scope>NUCLEOTIDE SEQUENCE</scope>
    <source>
        <strain evidence="8">CHK197-8231</strain>
    </source>
</reference>
<evidence type="ECO:0000256" key="2">
    <source>
        <dbReference type="ARBA" id="ARBA00022679"/>
    </source>
</evidence>
<keyword evidence="3 6" id="KW-0547">Nucleotide-binding</keyword>
<comment type="caution">
    <text evidence="8">The sequence shown here is derived from an EMBL/GenBank/DDBJ whole genome shotgun (WGS) entry which is preliminary data.</text>
</comment>
<dbReference type="PANTHER" id="PTHR21060:SF15">
    <property type="entry name" value="ACETATE KINASE-RELATED"/>
    <property type="match status" value="1"/>
</dbReference>
<dbReference type="GO" id="GO:0008776">
    <property type="term" value="F:acetate kinase activity"/>
    <property type="evidence" value="ECO:0007669"/>
    <property type="project" value="UniProtKB-UniRule"/>
</dbReference>
<keyword evidence="6" id="KW-0479">Metal-binding</keyword>
<evidence type="ECO:0000256" key="5">
    <source>
        <dbReference type="ARBA" id="ARBA00022840"/>
    </source>
</evidence>
<dbReference type="CDD" id="cd24010">
    <property type="entry name" value="ASKHA_NBD_AcK_PK"/>
    <property type="match status" value="1"/>
</dbReference>
<keyword evidence="6" id="KW-0963">Cytoplasm</keyword>
<feature type="binding site" evidence="6">
    <location>
        <position position="88"/>
    </location>
    <ligand>
        <name>substrate</name>
    </ligand>
</feature>
<comment type="subcellular location">
    <subcellularLocation>
        <location evidence="6">Cytoplasm</location>
    </subcellularLocation>
</comment>
<feature type="binding site" evidence="6">
    <location>
        <position position="14"/>
    </location>
    <ligand>
        <name>ATP</name>
        <dbReference type="ChEBI" id="CHEBI:30616"/>
    </ligand>
</feature>
<evidence type="ECO:0000256" key="3">
    <source>
        <dbReference type="ARBA" id="ARBA00022741"/>
    </source>
</evidence>
<sequence length="392" mass="43369">MKILSVNCGSSSLKFQLYEMPEENVLIAGVFERIGIDGSFYTIKFNGEKTKKEANVPDHKEAVKILTQELLDHGVVSDLNEIKGIGHRAVHGGDKFDHTVLVDEDVIAQIEKLIPLAPLHNPAGIIGIRAFQEMIPNAKAAAVFDTAFHQTMEPSAYLYPVPYEWYTKYGVRKYGFHGTSHKYVSQRMNEILGRTNTKVITCHIGSGGSVSAVIDGKCADTSMGFTPNAGIMMGTRSGDIDYSMIPYVMEQSGMTLAEVDNALNKKSGFLGVSEKYSDARDIEDGIEKGDEKCILAQEMYVKRVVEHIAKYYVWMGGADAIVFTAGLGENSAYTRKQIIDHLACLGIKLDEEANQVRGEERLITTEDSTVPCYVIPTDEELMIARDTYELVK</sequence>
<feature type="active site" description="Proton donor/acceptor" evidence="6">
    <location>
        <position position="145"/>
    </location>
</feature>
<name>A0A9D1L3Z1_9BACT</name>
<dbReference type="InterPro" id="IPR000890">
    <property type="entry name" value="Aliphatic_acid_kin_short-chain"/>
</dbReference>
<dbReference type="NCBIfam" id="TIGR00016">
    <property type="entry name" value="ackA"/>
    <property type="match status" value="1"/>
</dbReference>
<evidence type="ECO:0000256" key="6">
    <source>
        <dbReference type="HAMAP-Rule" id="MF_00020"/>
    </source>
</evidence>
<evidence type="ECO:0000256" key="7">
    <source>
        <dbReference type="RuleBase" id="RU003835"/>
    </source>
</evidence>
<dbReference type="EMBL" id="DVML01000012">
    <property type="protein sequence ID" value="HIU22403.1"/>
    <property type="molecule type" value="Genomic_DNA"/>
</dbReference>
<organism evidence="8 9">
    <name type="scientific">Candidatus Fimihabitans intestinipullorum</name>
    <dbReference type="NCBI Taxonomy" id="2840820"/>
    <lineage>
        <taxon>Bacteria</taxon>
        <taxon>Bacillati</taxon>
        <taxon>Mycoplasmatota</taxon>
        <taxon>Mycoplasmatota incertae sedis</taxon>
        <taxon>Candidatus Fimihabitans</taxon>
    </lineage>
</organism>
<dbReference type="GO" id="GO:0005524">
    <property type="term" value="F:ATP binding"/>
    <property type="evidence" value="ECO:0007669"/>
    <property type="project" value="UniProtKB-KW"/>
</dbReference>
<feature type="binding site" evidence="6">
    <location>
        <begin position="326"/>
        <end position="330"/>
    </location>
    <ligand>
        <name>ATP</name>
        <dbReference type="ChEBI" id="CHEBI:30616"/>
    </ligand>
</feature>
<dbReference type="Gene3D" id="3.30.420.40">
    <property type="match status" value="2"/>
</dbReference>
<feature type="binding site" evidence="6">
    <location>
        <position position="379"/>
    </location>
    <ligand>
        <name>Mg(2+)</name>
        <dbReference type="ChEBI" id="CHEBI:18420"/>
    </ligand>
</feature>
<keyword evidence="6" id="KW-0460">Magnesium</keyword>
<comment type="subunit">
    <text evidence="6">Homodimer.</text>
</comment>
<accession>A0A9D1L3Z1</accession>
<dbReference type="EC" id="2.7.2.1" evidence="6"/>
<evidence type="ECO:0000313" key="8">
    <source>
        <dbReference type="EMBL" id="HIU22403.1"/>
    </source>
</evidence>
<dbReference type="GO" id="GO:0006083">
    <property type="term" value="P:acetate metabolic process"/>
    <property type="evidence" value="ECO:0007669"/>
    <property type="project" value="TreeGrafter"/>
</dbReference>
<dbReference type="PIRSF" id="PIRSF000722">
    <property type="entry name" value="Acetate_prop_kin"/>
    <property type="match status" value="1"/>
</dbReference>
<dbReference type="InterPro" id="IPR004372">
    <property type="entry name" value="Ac/propionate_kinase"/>
</dbReference>
<dbReference type="PROSITE" id="PS01075">
    <property type="entry name" value="ACETATE_KINASE_1"/>
    <property type="match status" value="1"/>
</dbReference>
<dbReference type="Proteomes" id="UP000824087">
    <property type="component" value="Unassembled WGS sequence"/>
</dbReference>
<dbReference type="InterPro" id="IPR023865">
    <property type="entry name" value="Aliphatic_acid_kinase_CS"/>
</dbReference>
<dbReference type="PROSITE" id="PS01076">
    <property type="entry name" value="ACETATE_KINASE_2"/>
    <property type="match status" value="1"/>
</dbReference>
<keyword evidence="5 6" id="KW-0067">ATP-binding</keyword>
<feature type="binding site" evidence="6">
    <location>
        <position position="7"/>
    </location>
    <ligand>
        <name>Mg(2+)</name>
        <dbReference type="ChEBI" id="CHEBI:18420"/>
    </ligand>
</feature>
<evidence type="ECO:0000256" key="4">
    <source>
        <dbReference type="ARBA" id="ARBA00022777"/>
    </source>
</evidence>
<dbReference type="AlphaFoldDB" id="A0A9D1L3Z1"/>
<dbReference type="PRINTS" id="PR00471">
    <property type="entry name" value="ACETATEKNASE"/>
</dbReference>
<gene>
    <name evidence="6" type="primary">ackA</name>
    <name evidence="8" type="ORF">IAD49_02345</name>
</gene>
<dbReference type="Pfam" id="PF00871">
    <property type="entry name" value="Acetate_kinase"/>
    <property type="match status" value="1"/>
</dbReference>
<keyword evidence="2 6" id="KW-0808">Transferase</keyword>
<comment type="cofactor">
    <cofactor evidence="6">
        <name>Mg(2+)</name>
        <dbReference type="ChEBI" id="CHEBI:18420"/>
    </cofactor>
    <cofactor evidence="6">
        <name>Mn(2+)</name>
        <dbReference type="ChEBI" id="CHEBI:29035"/>
    </cofactor>
    <text evidence="6">Mg(2+). Can also accept Mn(2+).</text>
</comment>
<dbReference type="PANTHER" id="PTHR21060">
    <property type="entry name" value="ACETATE KINASE"/>
    <property type="match status" value="1"/>
</dbReference>
<evidence type="ECO:0000256" key="1">
    <source>
        <dbReference type="ARBA" id="ARBA00008748"/>
    </source>
</evidence>
<comment type="catalytic activity">
    <reaction evidence="6">
        <text>acetate + ATP = acetyl phosphate + ADP</text>
        <dbReference type="Rhea" id="RHEA:11352"/>
        <dbReference type="ChEBI" id="CHEBI:22191"/>
        <dbReference type="ChEBI" id="CHEBI:30089"/>
        <dbReference type="ChEBI" id="CHEBI:30616"/>
        <dbReference type="ChEBI" id="CHEBI:456216"/>
        <dbReference type="EC" id="2.7.2.1"/>
    </reaction>
</comment>
<feature type="site" description="Transition state stabilizer" evidence="6">
    <location>
        <position position="236"/>
    </location>
</feature>
<feature type="binding site" evidence="6">
    <location>
        <begin position="203"/>
        <end position="207"/>
    </location>
    <ligand>
        <name>ATP</name>
        <dbReference type="ChEBI" id="CHEBI:30616"/>
    </ligand>
</feature>
<feature type="site" description="Transition state stabilizer" evidence="6">
    <location>
        <position position="177"/>
    </location>
</feature>
<protein>
    <recommendedName>
        <fullName evidence="6">Acetate kinase</fullName>
        <ecNumber evidence="6">2.7.2.1</ecNumber>
    </recommendedName>
    <alternativeName>
        <fullName evidence="6">Acetokinase</fullName>
    </alternativeName>
</protein>
<dbReference type="InterPro" id="IPR043129">
    <property type="entry name" value="ATPase_NBD"/>
</dbReference>
<dbReference type="SUPFAM" id="SSF53067">
    <property type="entry name" value="Actin-like ATPase domain"/>
    <property type="match status" value="2"/>
</dbReference>
<reference evidence="8" key="2">
    <citation type="journal article" date="2021" name="PeerJ">
        <title>Extensive microbial diversity within the chicken gut microbiome revealed by metagenomics and culture.</title>
        <authorList>
            <person name="Gilroy R."/>
            <person name="Ravi A."/>
            <person name="Getino M."/>
            <person name="Pursley I."/>
            <person name="Horton D.L."/>
            <person name="Alikhan N.F."/>
            <person name="Baker D."/>
            <person name="Gharbi K."/>
            <person name="Hall N."/>
            <person name="Watson M."/>
            <person name="Adriaenssens E.M."/>
            <person name="Foster-Nyarko E."/>
            <person name="Jarju S."/>
            <person name="Secka A."/>
            <person name="Antonio M."/>
            <person name="Oren A."/>
            <person name="Chaudhuri R.R."/>
            <person name="La Ragione R."/>
            <person name="Hildebrand F."/>
            <person name="Pallen M.J."/>
        </authorList>
    </citation>
    <scope>NUCLEOTIDE SEQUENCE</scope>
    <source>
        <strain evidence="8">CHK197-8231</strain>
    </source>
</reference>
<dbReference type="HAMAP" id="MF_00020">
    <property type="entry name" value="Acetate_kinase"/>
    <property type="match status" value="1"/>
</dbReference>
<keyword evidence="4 6" id="KW-0418">Kinase</keyword>
<dbReference type="GO" id="GO:0005737">
    <property type="term" value="C:cytoplasm"/>
    <property type="evidence" value="ECO:0007669"/>
    <property type="project" value="UniProtKB-SubCell"/>
</dbReference>
<dbReference type="GO" id="GO:0000287">
    <property type="term" value="F:magnesium ion binding"/>
    <property type="evidence" value="ECO:0007669"/>
    <property type="project" value="UniProtKB-UniRule"/>
</dbReference>